<dbReference type="EMBL" id="VTTN01000009">
    <property type="protein sequence ID" value="KAA0594101.1"/>
    <property type="molecule type" value="Genomic_DNA"/>
</dbReference>
<reference evidence="2 3" key="1">
    <citation type="submission" date="2019-08" db="EMBL/GenBank/DDBJ databases">
        <authorList>
            <person name="Grouzdev D."/>
            <person name="Tikhonova E."/>
            <person name="Kravchenko I."/>
        </authorList>
    </citation>
    <scope>NUCLEOTIDE SEQUENCE [LARGE SCALE GENOMIC DNA]</scope>
    <source>
        <strain evidence="2 3">59b</strain>
    </source>
</reference>
<organism evidence="2 3">
    <name type="scientific">Azospirillum lipoferum</name>
    <dbReference type="NCBI Taxonomy" id="193"/>
    <lineage>
        <taxon>Bacteria</taxon>
        <taxon>Pseudomonadati</taxon>
        <taxon>Pseudomonadota</taxon>
        <taxon>Alphaproteobacteria</taxon>
        <taxon>Rhodospirillales</taxon>
        <taxon>Azospirillaceae</taxon>
        <taxon>Azospirillum</taxon>
    </lineage>
</organism>
<sequence>MASQDYSILSGILVLERFTVSTLARYAGLSANTVSSWLNRHKEWFVLESRSETGKRGRPQKIWRLADDRSALVKREFEELYPKVAAAVAESELKGLGPQAIWPDSLKTSWESLAAADLARQDDDVELVRLHERNARSWLTLAWEDVEDYAASGVAIPDRQLETIVDVDMRIGKRHPPPFHSVTEAAAWITGCCRERGEPRLPDAFVAALMAAQARRLTDSQSGYLSGGLLVALARASCANEQPVVRVATAVMAALGVQDIARPLRLLQIEDGILYRNPDELLAVILGVKQHPTLPRESVIIDWLQSLPHSSNWQPRLAPIVLTMLAEAPAMVMHRLVAWFNADLDRVLHAPPDIPDWSRQIYEQCADYARRAVKFTRPLPCFGVLPLTPDNAAAPPADAWADAWAVAAWSARQAYELAPDGTDLMQPNSLAAAILSVVRQHAHATFEGDDRDLQGGGRGGAQAGRTPAPGQTAPERLMDQPRLRALADAYTVPLRMGTAA</sequence>
<protein>
    <submittedName>
        <fullName evidence="2">Uncharacterized protein</fullName>
    </submittedName>
</protein>
<keyword evidence="3" id="KW-1185">Reference proteome</keyword>
<feature type="region of interest" description="Disordered" evidence="1">
    <location>
        <begin position="446"/>
        <end position="475"/>
    </location>
</feature>
<evidence type="ECO:0000313" key="2">
    <source>
        <dbReference type="EMBL" id="KAA0594101.1"/>
    </source>
</evidence>
<comment type="caution">
    <text evidence="2">The sequence shown here is derived from an EMBL/GenBank/DDBJ whole genome shotgun (WGS) entry which is preliminary data.</text>
</comment>
<dbReference type="InterPro" id="IPR036390">
    <property type="entry name" value="WH_DNA-bd_sf"/>
</dbReference>
<gene>
    <name evidence="2" type="ORF">FZ942_22005</name>
</gene>
<dbReference type="OrthoDB" id="9927484at2"/>
<dbReference type="SUPFAM" id="SSF46785">
    <property type="entry name" value="Winged helix' DNA-binding domain"/>
    <property type="match status" value="1"/>
</dbReference>
<accession>A0A5A9GI42</accession>
<dbReference type="AlphaFoldDB" id="A0A5A9GI42"/>
<name>A0A5A9GI42_AZOLI</name>
<evidence type="ECO:0000256" key="1">
    <source>
        <dbReference type="SAM" id="MobiDB-lite"/>
    </source>
</evidence>
<dbReference type="Proteomes" id="UP000324927">
    <property type="component" value="Unassembled WGS sequence"/>
</dbReference>
<proteinExistence type="predicted"/>
<evidence type="ECO:0000313" key="3">
    <source>
        <dbReference type="Proteomes" id="UP000324927"/>
    </source>
</evidence>
<dbReference type="RefSeq" id="WP_149233220.1">
    <property type="nucleotide sequence ID" value="NZ_JALJXJ010000009.1"/>
</dbReference>